<sequence length="200" mass="23247">MSRFVNGLRGVFHRHPFLANSAIYGSLYVAAEYSQQYLVKRVLPETEAEKEDIDYATIGRYAVMGTTVFAPTLYTWYKWLDRTFPGTAKQIIVKKLVLDQFLLTPYLLTVFYTGMSLMEQAEDPFKELREKFVPTFARSCIFWLPAQTLNFVMVPPRFRVIYMGVCGFIWVNILCWIKRQPNELEAASEVKLKNQQSIEA</sequence>
<dbReference type="InterPro" id="IPR007248">
    <property type="entry name" value="Mpv17_PMP22"/>
</dbReference>
<evidence type="ECO:0000313" key="7">
    <source>
        <dbReference type="EMBL" id="JAC98090.1"/>
    </source>
</evidence>
<dbReference type="Pfam" id="PF04117">
    <property type="entry name" value="Mpv17_PMP22"/>
    <property type="match status" value="1"/>
</dbReference>
<protein>
    <submittedName>
        <fullName evidence="7">Mpv17-like protein</fullName>
    </submittedName>
</protein>
<reference evidence="7" key="1">
    <citation type="submission" date="2014-11" db="EMBL/GenBank/DDBJ databases">
        <authorList>
            <person name="Geib S."/>
        </authorList>
    </citation>
    <scope>NUCLEOTIDE SEQUENCE</scope>
</reference>
<evidence type="ECO:0000256" key="6">
    <source>
        <dbReference type="RuleBase" id="RU363053"/>
    </source>
</evidence>
<dbReference type="EMBL" id="GBXI01016201">
    <property type="protein sequence ID" value="JAC98090.1"/>
    <property type="molecule type" value="Transcribed_RNA"/>
</dbReference>
<proteinExistence type="inferred from homology"/>
<name>A0A0A1WHC6_ZEUCU</name>
<keyword evidence="4 6" id="KW-1133">Transmembrane helix</keyword>
<keyword evidence="5 6" id="KW-0472">Membrane</keyword>
<dbReference type="PANTHER" id="PTHR11266">
    <property type="entry name" value="PEROXISOMAL MEMBRANE PROTEIN 2, PXMP2 MPV17"/>
    <property type="match status" value="1"/>
</dbReference>
<feature type="transmembrane region" description="Helical" evidence="6">
    <location>
        <begin position="160"/>
        <end position="177"/>
    </location>
</feature>
<dbReference type="PANTHER" id="PTHR11266:SF85">
    <property type="entry name" value="MPV17-LIKE PROTEIN"/>
    <property type="match status" value="1"/>
</dbReference>
<dbReference type="GO" id="GO:0005739">
    <property type="term" value="C:mitochondrion"/>
    <property type="evidence" value="ECO:0007669"/>
    <property type="project" value="TreeGrafter"/>
</dbReference>
<organism evidence="7">
    <name type="scientific">Zeugodacus cucurbitae</name>
    <name type="common">Melon fruit fly</name>
    <name type="synonym">Bactrocera cucurbitae</name>
    <dbReference type="NCBI Taxonomy" id="28588"/>
    <lineage>
        <taxon>Eukaryota</taxon>
        <taxon>Metazoa</taxon>
        <taxon>Ecdysozoa</taxon>
        <taxon>Arthropoda</taxon>
        <taxon>Hexapoda</taxon>
        <taxon>Insecta</taxon>
        <taxon>Pterygota</taxon>
        <taxon>Neoptera</taxon>
        <taxon>Endopterygota</taxon>
        <taxon>Diptera</taxon>
        <taxon>Brachycera</taxon>
        <taxon>Muscomorpha</taxon>
        <taxon>Tephritoidea</taxon>
        <taxon>Tephritidae</taxon>
        <taxon>Zeugodacus</taxon>
        <taxon>Zeugodacus</taxon>
    </lineage>
</organism>
<evidence type="ECO:0000256" key="4">
    <source>
        <dbReference type="ARBA" id="ARBA00022989"/>
    </source>
</evidence>
<evidence type="ECO:0000256" key="1">
    <source>
        <dbReference type="ARBA" id="ARBA00004141"/>
    </source>
</evidence>
<gene>
    <name evidence="7" type="primary">mpv17l</name>
    <name evidence="7" type="ORF">g.6204</name>
</gene>
<dbReference type="AlphaFoldDB" id="A0A0A1WHC6"/>
<evidence type="ECO:0000256" key="2">
    <source>
        <dbReference type="ARBA" id="ARBA00006824"/>
    </source>
</evidence>
<evidence type="ECO:0000256" key="3">
    <source>
        <dbReference type="ARBA" id="ARBA00022692"/>
    </source>
</evidence>
<feature type="transmembrane region" description="Helical" evidence="6">
    <location>
        <begin position="97"/>
        <end position="115"/>
    </location>
</feature>
<dbReference type="GO" id="GO:0016020">
    <property type="term" value="C:membrane"/>
    <property type="evidence" value="ECO:0007669"/>
    <property type="project" value="UniProtKB-SubCell"/>
</dbReference>
<keyword evidence="3 6" id="KW-0812">Transmembrane</keyword>
<accession>A0A0A1WHC6</accession>
<reference evidence="7" key="2">
    <citation type="journal article" date="2015" name="Gigascience">
        <title>Reconstructing a comprehensive transcriptome assembly of a white-pupal translocated strain of the pest fruit fly Bactrocera cucurbitae.</title>
        <authorList>
            <person name="Sim S.B."/>
            <person name="Calla B."/>
            <person name="Hall B."/>
            <person name="DeRego T."/>
            <person name="Geib S.M."/>
        </authorList>
    </citation>
    <scope>NUCLEOTIDE SEQUENCE</scope>
</reference>
<comment type="similarity">
    <text evidence="2 6">Belongs to the peroxisomal membrane protein PXMP2/4 family.</text>
</comment>
<evidence type="ECO:0000256" key="5">
    <source>
        <dbReference type="ARBA" id="ARBA00023136"/>
    </source>
</evidence>
<comment type="subcellular location">
    <subcellularLocation>
        <location evidence="1">Membrane</location>
        <topology evidence="1">Multi-pass membrane protein</topology>
    </subcellularLocation>
</comment>